<dbReference type="Proteomes" id="UP000184267">
    <property type="component" value="Unassembled WGS sequence"/>
</dbReference>
<dbReference type="InterPro" id="IPR036514">
    <property type="entry name" value="SGNH_hydro_sf"/>
</dbReference>
<proteinExistence type="predicted"/>
<reference evidence="2 3" key="1">
    <citation type="submission" date="2016-10" db="EMBL/GenBank/DDBJ databases">
        <title>Genome sequence of the basidiomycete white-rot fungus Trametes pubescens.</title>
        <authorList>
            <person name="Makela M.R."/>
            <person name="Granchi Z."/>
            <person name="Peng M."/>
            <person name="De Vries R.P."/>
            <person name="Grigoriev I."/>
            <person name="Riley R."/>
            <person name="Hilden K."/>
        </authorList>
    </citation>
    <scope>NUCLEOTIDE SEQUENCE [LARGE SCALE GENOMIC DNA]</scope>
    <source>
        <strain evidence="2 3">FBCC735</strain>
    </source>
</reference>
<name>A0A1M2VM84_TRAPU</name>
<dbReference type="GO" id="GO:0016788">
    <property type="term" value="F:hydrolase activity, acting on ester bonds"/>
    <property type="evidence" value="ECO:0007669"/>
    <property type="project" value="InterPro"/>
</dbReference>
<organism evidence="2 3">
    <name type="scientific">Trametes pubescens</name>
    <name type="common">White-rot fungus</name>
    <dbReference type="NCBI Taxonomy" id="154538"/>
    <lineage>
        <taxon>Eukaryota</taxon>
        <taxon>Fungi</taxon>
        <taxon>Dikarya</taxon>
        <taxon>Basidiomycota</taxon>
        <taxon>Agaricomycotina</taxon>
        <taxon>Agaricomycetes</taxon>
        <taxon>Polyporales</taxon>
        <taxon>Polyporaceae</taxon>
        <taxon>Trametes</taxon>
    </lineage>
</organism>
<keyword evidence="1" id="KW-0378">Hydrolase</keyword>
<accession>A0A1M2VM84</accession>
<dbReference type="STRING" id="154538.A0A1M2VM84"/>
<comment type="caution">
    <text evidence="2">The sequence shown here is derived from an EMBL/GenBank/DDBJ whole genome shotgun (WGS) entry which is preliminary data.</text>
</comment>
<sequence>MPDSALCRTKMLFGKAAALLSTVSAVSAKLTWGSTKFLFAFGDSYTTDGFNISAGVDSLVPDFVGASRLERRPHSHESFIPPVPDFFQRPELGAVPRLVFTAPTAHHELSTSQAERITSPTRRSIVDQVTQFHDILAPKPVGAQWASSNSLFAFWIGINDVGNSFASTNITSQSDFHRILMNRLFSQVEVLYKDGARSFLFLTVPPTNRAPLILVQGQQAVTKITAALADYNTQLTARVREFQATHPDLDQVTVFDTRPIFNTLLDDAQTFGFVNSTGFCEAYQNGTPSPTTQVPGCAPVSSYFWLNSLHPLFTVHK</sequence>
<evidence type="ECO:0008006" key="4">
    <source>
        <dbReference type="Google" id="ProtNLM"/>
    </source>
</evidence>
<evidence type="ECO:0000313" key="2">
    <source>
        <dbReference type="EMBL" id="OJT08701.1"/>
    </source>
</evidence>
<evidence type="ECO:0000313" key="3">
    <source>
        <dbReference type="Proteomes" id="UP000184267"/>
    </source>
</evidence>
<dbReference type="EMBL" id="MNAD01001019">
    <property type="protein sequence ID" value="OJT08701.1"/>
    <property type="molecule type" value="Genomic_DNA"/>
</dbReference>
<keyword evidence="3" id="KW-1185">Reference proteome</keyword>
<dbReference type="PANTHER" id="PTHR45648:SF85">
    <property type="entry name" value="A, PUTATIVE (AFU_ORTHOLOGUE AFUA_2G10760)-RELATED"/>
    <property type="match status" value="1"/>
</dbReference>
<dbReference type="AlphaFoldDB" id="A0A1M2VM84"/>
<evidence type="ECO:0000256" key="1">
    <source>
        <dbReference type="ARBA" id="ARBA00022801"/>
    </source>
</evidence>
<dbReference type="Pfam" id="PF00657">
    <property type="entry name" value="Lipase_GDSL"/>
    <property type="match status" value="1"/>
</dbReference>
<dbReference type="PANTHER" id="PTHR45648">
    <property type="entry name" value="GDSL LIPASE/ACYLHYDROLASE FAMILY PROTEIN (AFU_ORTHOLOGUE AFUA_4G14700)"/>
    <property type="match status" value="1"/>
</dbReference>
<dbReference type="InterPro" id="IPR001087">
    <property type="entry name" value="GDSL"/>
</dbReference>
<dbReference type="CDD" id="cd01846">
    <property type="entry name" value="fatty_acyltransferase_like"/>
    <property type="match status" value="1"/>
</dbReference>
<dbReference type="Gene3D" id="3.40.50.1110">
    <property type="entry name" value="SGNH hydrolase"/>
    <property type="match status" value="1"/>
</dbReference>
<dbReference type="InterPro" id="IPR051058">
    <property type="entry name" value="GDSL_Est/Lipase"/>
</dbReference>
<gene>
    <name evidence="2" type="ORF">TRAPUB_427</name>
</gene>
<protein>
    <recommendedName>
        <fullName evidence="4">Carbohydrate esterase family 16 protein</fullName>
    </recommendedName>
</protein>
<dbReference type="OrthoDB" id="1600564at2759"/>